<organism evidence="6">
    <name type="scientific">marine sediment metagenome</name>
    <dbReference type="NCBI Taxonomy" id="412755"/>
    <lineage>
        <taxon>unclassified sequences</taxon>
        <taxon>metagenomes</taxon>
        <taxon>ecological metagenomes</taxon>
    </lineage>
</organism>
<dbReference type="EMBL" id="LAZR01031482">
    <property type="protein sequence ID" value="KKL53624.1"/>
    <property type="molecule type" value="Genomic_DNA"/>
</dbReference>
<dbReference type="Pfam" id="PF04586">
    <property type="entry name" value="Peptidase_S78"/>
    <property type="match status" value="1"/>
</dbReference>
<evidence type="ECO:0000256" key="2">
    <source>
        <dbReference type="ARBA" id="ARBA00022670"/>
    </source>
</evidence>
<accession>A0A0F9CWE0</accession>
<dbReference type="NCBIfam" id="TIGR01543">
    <property type="entry name" value="proheadase_HK97"/>
    <property type="match status" value="1"/>
</dbReference>
<keyword evidence="3" id="KW-0378">Hydrolase</keyword>
<sequence length="375" mass="41427">MKQKCAREQNGYVGEAPSDSFGLPLLGQKPTRVASEISNKQKNVTFCIKQDASEDGVFTGMASTFGNIDSDNDIIVEGAFTKSLQSGRKIRLLSQHNMGEPIGTITEVIQTSKGLQVTGKLTLEVQKAKEVRALIQDGAIDSFSIGFMINDSEFDNDRGVRLIKEADLFEVSIVTFPANDQAEIFTMKNDTTLLTKAASPFQEDISFAPSTTPWDGDAAVTRWRAFSDSVEAPSDDYFKGFLFWDAENPELFGSYKLPFVDIIGGKMVAVPRGLSAALGAIRGARGGIDIPESDREQIERNILRYQEMIQEPEEDSGHLDDEEEEKSQFKMSSLKEAESLLRTKGFSRKEATTFVSGLKKIAKQSESVDKEIEEK</sequence>
<dbReference type="InterPro" id="IPR054613">
    <property type="entry name" value="Peptidase_S78_dom"/>
</dbReference>
<dbReference type="InterPro" id="IPR006433">
    <property type="entry name" value="Prohead_protease"/>
</dbReference>
<keyword evidence="2" id="KW-0645">Protease</keyword>
<evidence type="ECO:0000256" key="1">
    <source>
        <dbReference type="ARBA" id="ARBA00022612"/>
    </source>
</evidence>
<feature type="region of interest" description="Disordered" evidence="4">
    <location>
        <begin position="312"/>
        <end position="332"/>
    </location>
</feature>
<comment type="caution">
    <text evidence="6">The sequence shown here is derived from an EMBL/GenBank/DDBJ whole genome shotgun (WGS) entry which is preliminary data.</text>
</comment>
<protein>
    <recommendedName>
        <fullName evidence="5">Prohead serine protease domain-containing protein</fullName>
    </recommendedName>
</protein>
<feature type="non-terminal residue" evidence="6">
    <location>
        <position position="375"/>
    </location>
</feature>
<gene>
    <name evidence="6" type="ORF">LCGC14_2273610</name>
</gene>
<dbReference type="GO" id="GO:0008233">
    <property type="term" value="F:peptidase activity"/>
    <property type="evidence" value="ECO:0007669"/>
    <property type="project" value="UniProtKB-KW"/>
</dbReference>
<dbReference type="GO" id="GO:0006508">
    <property type="term" value="P:proteolysis"/>
    <property type="evidence" value="ECO:0007669"/>
    <property type="project" value="UniProtKB-KW"/>
</dbReference>
<proteinExistence type="predicted"/>
<evidence type="ECO:0000313" key="6">
    <source>
        <dbReference type="EMBL" id="KKL53624.1"/>
    </source>
</evidence>
<name>A0A0F9CWE0_9ZZZZ</name>
<evidence type="ECO:0000256" key="4">
    <source>
        <dbReference type="SAM" id="MobiDB-lite"/>
    </source>
</evidence>
<feature type="domain" description="Prohead serine protease" evidence="5">
    <location>
        <begin position="51"/>
        <end position="190"/>
    </location>
</feature>
<keyword evidence="1" id="KW-1188">Viral release from host cell</keyword>
<feature type="compositionally biased region" description="Acidic residues" evidence="4">
    <location>
        <begin position="312"/>
        <end position="325"/>
    </location>
</feature>
<reference evidence="6" key="1">
    <citation type="journal article" date="2015" name="Nature">
        <title>Complex archaea that bridge the gap between prokaryotes and eukaryotes.</title>
        <authorList>
            <person name="Spang A."/>
            <person name="Saw J.H."/>
            <person name="Jorgensen S.L."/>
            <person name="Zaremba-Niedzwiedzka K."/>
            <person name="Martijn J."/>
            <person name="Lind A.E."/>
            <person name="van Eijk R."/>
            <person name="Schleper C."/>
            <person name="Guy L."/>
            <person name="Ettema T.J."/>
        </authorList>
    </citation>
    <scope>NUCLEOTIDE SEQUENCE</scope>
</reference>
<dbReference type="AlphaFoldDB" id="A0A0F9CWE0"/>
<evidence type="ECO:0000256" key="3">
    <source>
        <dbReference type="ARBA" id="ARBA00022801"/>
    </source>
</evidence>
<evidence type="ECO:0000259" key="5">
    <source>
        <dbReference type="Pfam" id="PF04586"/>
    </source>
</evidence>